<accession>A0ABR0JX79</accession>
<dbReference type="SUPFAM" id="SSF81383">
    <property type="entry name" value="F-box domain"/>
    <property type="match status" value="1"/>
</dbReference>
<reference evidence="2 3" key="1">
    <citation type="submission" date="2023-08" db="EMBL/GenBank/DDBJ databases">
        <title>Black Yeasts Isolated from many extreme environments.</title>
        <authorList>
            <person name="Coleine C."/>
            <person name="Stajich J.E."/>
            <person name="Selbmann L."/>
        </authorList>
    </citation>
    <scope>NUCLEOTIDE SEQUENCE [LARGE SCALE GENOMIC DNA]</scope>
    <source>
        <strain evidence="2 3">CCFEE 5885</strain>
    </source>
</reference>
<organism evidence="2 3">
    <name type="scientific">Lithohypha guttulata</name>
    <dbReference type="NCBI Taxonomy" id="1690604"/>
    <lineage>
        <taxon>Eukaryota</taxon>
        <taxon>Fungi</taxon>
        <taxon>Dikarya</taxon>
        <taxon>Ascomycota</taxon>
        <taxon>Pezizomycotina</taxon>
        <taxon>Eurotiomycetes</taxon>
        <taxon>Chaetothyriomycetidae</taxon>
        <taxon>Chaetothyriales</taxon>
        <taxon>Trichomeriaceae</taxon>
        <taxon>Lithohypha</taxon>
    </lineage>
</organism>
<dbReference type="CDD" id="cd09917">
    <property type="entry name" value="F-box_SF"/>
    <property type="match status" value="1"/>
</dbReference>
<dbReference type="Proteomes" id="UP001345013">
    <property type="component" value="Unassembled WGS sequence"/>
</dbReference>
<dbReference type="Pfam" id="PF12937">
    <property type="entry name" value="F-box-like"/>
    <property type="match status" value="1"/>
</dbReference>
<dbReference type="PROSITE" id="PS50181">
    <property type="entry name" value="FBOX"/>
    <property type="match status" value="1"/>
</dbReference>
<dbReference type="EMBL" id="JAVRRG010000225">
    <property type="protein sequence ID" value="KAK5077419.1"/>
    <property type="molecule type" value="Genomic_DNA"/>
</dbReference>
<dbReference type="InterPro" id="IPR001810">
    <property type="entry name" value="F-box_dom"/>
</dbReference>
<name>A0ABR0JX79_9EURO</name>
<proteinExistence type="predicted"/>
<protein>
    <recommendedName>
        <fullName evidence="1">F-box domain-containing protein</fullName>
    </recommendedName>
</protein>
<dbReference type="SMART" id="SM00256">
    <property type="entry name" value="FBOX"/>
    <property type="match status" value="1"/>
</dbReference>
<sequence length="515" mass="57192">MIEHEGRGVSSSPGKSNLELVEQCGILSDADTCLSVALVDPQCDDHRHSAWPESNADQTHCPTHLVSVSMAHHLPDEIWLQVFDMLPQVDLLSALRVSRTWHRLGAALVYRDLSFPLAPECVHCSGRPIARVNATVQRRRVIATLLEPMLAPHIRSLSIAADTTSCSCGNRPQRSGGSVRAQSLARLSWESLLLLLPRAQHIGTLRWVPCPRSTPTSRLTDIRAEMPSAVWPLRSLLGWFRPMTLQLMLPERRLHDRLLTTRLRHLSLSTSQRQWTGSLPPLTRLRTLQIAVHRDSPQTNGSSWPLVDLSLLPDLEQLHVQGDVWSRVQEAFTGVSHTIRCCLLRGPLVVGTRSDDFFGRIATGLQSLFCHGTHVVGDLRTDFSQLAFLALHRTVQRPGVFLCPHATIRAVSIEADDLYGRDRVEDLNTLLQLALNHTLPTLRLLALRSGLSCTLTAETLHRFPRVQHMTAVVLDGALVVDQPLWTTGTGSLTSPRIIVTVDSWLQSGVSQRNVG</sequence>
<feature type="domain" description="F-box" evidence="1">
    <location>
        <begin position="68"/>
        <end position="113"/>
    </location>
</feature>
<evidence type="ECO:0000313" key="3">
    <source>
        <dbReference type="Proteomes" id="UP001345013"/>
    </source>
</evidence>
<gene>
    <name evidence="2" type="ORF">LTR24_009666</name>
</gene>
<keyword evidence="3" id="KW-1185">Reference proteome</keyword>
<evidence type="ECO:0000313" key="2">
    <source>
        <dbReference type="EMBL" id="KAK5077419.1"/>
    </source>
</evidence>
<evidence type="ECO:0000259" key="1">
    <source>
        <dbReference type="PROSITE" id="PS50181"/>
    </source>
</evidence>
<dbReference type="InterPro" id="IPR036047">
    <property type="entry name" value="F-box-like_dom_sf"/>
</dbReference>
<comment type="caution">
    <text evidence="2">The sequence shown here is derived from an EMBL/GenBank/DDBJ whole genome shotgun (WGS) entry which is preliminary data.</text>
</comment>
<dbReference type="Gene3D" id="1.20.1280.50">
    <property type="match status" value="1"/>
</dbReference>